<reference evidence="6" key="2">
    <citation type="submission" date="2020-09" db="EMBL/GenBank/DDBJ databases">
        <authorList>
            <person name="Le Lay C."/>
            <person name="Shi M."/>
            <person name="Bucek A."/>
            <person name="Bourguignon T."/>
            <person name="Lo N."/>
            <person name="Holmes E.C."/>
        </authorList>
    </citation>
    <scope>NUCLEOTIDE SEQUENCE</scope>
    <source>
        <strain evidence="6">4v_2</strain>
    </source>
</reference>
<dbReference type="InterPro" id="IPR001795">
    <property type="entry name" value="RNA-dir_pol_luteovirus"/>
</dbReference>
<evidence type="ECO:0000256" key="3">
    <source>
        <dbReference type="ARBA" id="ARBA00022741"/>
    </source>
</evidence>
<dbReference type="EMBL" id="MW052086">
    <property type="protein sequence ID" value="QQM16241.1"/>
    <property type="molecule type" value="Genomic_RNA"/>
</dbReference>
<dbReference type="GO" id="GO:0006351">
    <property type="term" value="P:DNA-templated transcription"/>
    <property type="evidence" value="ECO:0007669"/>
    <property type="project" value="InterPro"/>
</dbReference>
<dbReference type="SUPFAM" id="SSF56672">
    <property type="entry name" value="DNA/RNA polymerases"/>
    <property type="match status" value="1"/>
</dbReference>
<keyword evidence="1 5" id="KW-0808">Transferase</keyword>
<keyword evidence="3 5" id="KW-0547">Nucleotide-binding</keyword>
<dbReference type="GO" id="GO:0003723">
    <property type="term" value="F:RNA binding"/>
    <property type="evidence" value="ECO:0007669"/>
    <property type="project" value="InterPro"/>
</dbReference>
<evidence type="ECO:0000313" key="6">
    <source>
        <dbReference type="EMBL" id="QQM16241.1"/>
    </source>
</evidence>
<name>A0A7T7GUT4_9VIRU</name>
<accession>A0A7T7GUT4</accession>
<evidence type="ECO:0000256" key="4">
    <source>
        <dbReference type="ARBA" id="ARBA00048744"/>
    </source>
</evidence>
<dbReference type="Pfam" id="PF02123">
    <property type="entry name" value="RdRP_4"/>
    <property type="match status" value="2"/>
</dbReference>
<sequence length="490" mass="55253">MWVWATWCGSGWGFFPPGKHHGGPPVGWIQCPDGAPYVTTRSQRTEWNVFGLNKPEEESFVWPTGTTAAVLASFKAHSLLRESARIATSVPTEEETAYCKAVFLNRHRLRYTCPTLDLYSSRGREQFDRALAGLNKKAGPGLGAFQRNATIGSALGWDGQQFDPSAVEQLRGYVQAKLTSLGQGGTPDDIRAFIKDEPHKRTKVRDRRFRLIMVMSLEDQMVDRILFQEWSAVESDNVMSIPGKSGWSPLPFGYRLFDRAFPGKTLATDCSAFDWTVPEWAVAMLMDLRLEMVVPDDGFERYAHAVRARFRQVLGPDCVIRLPDGQRLSQERYGLMKSGWFRTIAENSAIQVLTHSLAWMRSHPGQYLPNMWTMGDDVVMGWSDLYDQACFERALATTGVLVKHGLQVREFAGFRFGRGCVSPLYPEKHAFMLRFVPPDMKEQIADSYQLFYSLADRDDRAPLDRVFAASRIAPYLAAMWARGGSFALSA</sequence>
<evidence type="ECO:0000256" key="1">
    <source>
        <dbReference type="ARBA" id="ARBA00022679"/>
    </source>
</evidence>
<dbReference type="PRINTS" id="PR00914">
    <property type="entry name" value="LVIRUSRNAPOL"/>
</dbReference>
<dbReference type="GO" id="GO:0003968">
    <property type="term" value="F:RNA-directed RNA polymerase activity"/>
    <property type="evidence" value="ECO:0007669"/>
    <property type="project" value="UniProtKB-KW"/>
</dbReference>
<reference evidence="6" key="1">
    <citation type="journal article" date="2020" name="Viruses">
        <title>Unmapped RNA Virus Diversity in Termites and their Symbionts.</title>
        <authorList>
            <person name="Lay C.L."/>
            <person name="Shi M."/>
            <person name="Bucek A."/>
            <person name="Bourguignon T."/>
            <person name="Lo N."/>
            <person name="Holmes E.C."/>
        </authorList>
    </citation>
    <scope>NUCLEOTIDE SEQUENCE</scope>
    <source>
        <strain evidence="6">4v_2</strain>
    </source>
</reference>
<evidence type="ECO:0000256" key="2">
    <source>
        <dbReference type="ARBA" id="ARBA00022695"/>
    </source>
</evidence>
<keyword evidence="2 5" id="KW-0548">Nucleotidyltransferase</keyword>
<keyword evidence="5" id="KW-0696">RNA-directed RNA polymerase</keyword>
<dbReference type="EC" id="2.7.7.48" evidence="5"/>
<proteinExistence type="predicted"/>
<protein>
    <recommendedName>
        <fullName evidence="5">RNA-directed RNA polymerase</fullName>
        <ecNumber evidence="5">2.7.7.48</ecNumber>
    </recommendedName>
</protein>
<evidence type="ECO:0000256" key="5">
    <source>
        <dbReference type="RuleBase" id="RU364050"/>
    </source>
</evidence>
<keyword evidence="5" id="KW-0693">Viral RNA replication</keyword>
<organism evidence="6">
    <name type="scientific">Wifsystermes virus</name>
    <dbReference type="NCBI Taxonomy" id="2796640"/>
    <lineage>
        <taxon>Viruses</taxon>
        <taxon>Riboviria</taxon>
    </lineage>
</organism>
<comment type="catalytic activity">
    <reaction evidence="4 5">
        <text>RNA(n) + a ribonucleoside 5'-triphosphate = RNA(n+1) + diphosphate</text>
        <dbReference type="Rhea" id="RHEA:21248"/>
        <dbReference type="Rhea" id="RHEA-COMP:14527"/>
        <dbReference type="Rhea" id="RHEA-COMP:17342"/>
        <dbReference type="ChEBI" id="CHEBI:33019"/>
        <dbReference type="ChEBI" id="CHEBI:61557"/>
        <dbReference type="ChEBI" id="CHEBI:140395"/>
        <dbReference type="EC" id="2.7.7.48"/>
    </reaction>
</comment>
<dbReference type="GO" id="GO:0000166">
    <property type="term" value="F:nucleotide binding"/>
    <property type="evidence" value="ECO:0007669"/>
    <property type="project" value="UniProtKB-KW"/>
</dbReference>
<dbReference type="InterPro" id="IPR043502">
    <property type="entry name" value="DNA/RNA_pol_sf"/>
</dbReference>